<evidence type="ECO:0000256" key="2">
    <source>
        <dbReference type="ARBA" id="ARBA00008017"/>
    </source>
</evidence>
<evidence type="ECO:0000256" key="1">
    <source>
        <dbReference type="ARBA" id="ARBA00004651"/>
    </source>
</evidence>
<name>A0A1B1TBL2_9ARCH</name>
<proteinExistence type="inferred from homology"/>
<dbReference type="SUPFAM" id="SSF82689">
    <property type="entry name" value="Mechanosensitive channel protein MscS (YggB), C-terminal domain"/>
    <property type="match status" value="1"/>
</dbReference>
<dbReference type="PANTHER" id="PTHR30221:SF1">
    <property type="entry name" value="SMALL-CONDUCTANCE MECHANOSENSITIVE CHANNEL"/>
    <property type="match status" value="1"/>
</dbReference>
<feature type="transmembrane region" description="Helical" evidence="7">
    <location>
        <begin position="58"/>
        <end position="79"/>
    </location>
</feature>
<feature type="transmembrane region" description="Helical" evidence="7">
    <location>
        <begin position="21"/>
        <end position="38"/>
    </location>
</feature>
<dbReference type="InterPro" id="IPR023408">
    <property type="entry name" value="MscS_beta-dom_sf"/>
</dbReference>
<feature type="domain" description="Mechanosensitive ion channel MscS C-terminal" evidence="9">
    <location>
        <begin position="264"/>
        <end position="345"/>
    </location>
</feature>
<dbReference type="InterPro" id="IPR045275">
    <property type="entry name" value="MscS_archaea/bacteria_type"/>
</dbReference>
<evidence type="ECO:0000259" key="8">
    <source>
        <dbReference type="Pfam" id="PF00924"/>
    </source>
</evidence>
<dbReference type="Pfam" id="PF21082">
    <property type="entry name" value="MS_channel_3rd"/>
    <property type="match status" value="1"/>
</dbReference>
<dbReference type="InterPro" id="IPR006685">
    <property type="entry name" value="MscS_channel_2nd"/>
</dbReference>
<dbReference type="Gene3D" id="1.10.287.1260">
    <property type="match status" value="1"/>
</dbReference>
<feature type="transmembrane region" description="Helical" evidence="7">
    <location>
        <begin position="91"/>
        <end position="113"/>
    </location>
</feature>
<accession>A0A1B1TBL2</accession>
<dbReference type="Pfam" id="PF21088">
    <property type="entry name" value="MS_channel_1st"/>
    <property type="match status" value="1"/>
</dbReference>
<dbReference type="InterPro" id="IPR011066">
    <property type="entry name" value="MscS_channel_C_sf"/>
</dbReference>
<dbReference type="InterPro" id="IPR049278">
    <property type="entry name" value="MS_channel_C"/>
</dbReference>
<evidence type="ECO:0000259" key="10">
    <source>
        <dbReference type="Pfam" id="PF21088"/>
    </source>
</evidence>
<dbReference type="InterPro" id="IPR010920">
    <property type="entry name" value="LSM_dom_sf"/>
</dbReference>
<sequence length="355" mass="39343">MYDLIQQYFIDFEEASKITQISIGISLSILMTLISRLLLRGPVMKVISSSDNLYDDRIFSLATPLLNVGVFLIGIWFTFDYVFEEKSFERVAFAGGSAAILLILFAQFLSSVVDEFIPPLFKSMDEKTSLDLSTLKTITVSATKLLAWVAAVLIALDQLNVDITAIVASATILTLVIGLALQETAANLVSGLLMLLDKPFSKGDKVIVMGVKGRVHDVGLMTTKIKTGNERLVVIPNTTLSGEIVENYALGGSQGDADSMNLRFRIRTSLDSDPNLVKSIIIDVIGDCEFTTENPKTEVLLYDITETALVFRLDCWVEDYNKERKAKDWILIEILDRFKSKGIGIPFPHLTVKQE</sequence>
<dbReference type="EMBL" id="KP211848">
    <property type="protein sequence ID" value="ANV79672.1"/>
    <property type="molecule type" value="Genomic_DNA"/>
</dbReference>
<keyword evidence="5 7" id="KW-1133">Transmembrane helix</keyword>
<dbReference type="GO" id="GO:0008381">
    <property type="term" value="F:mechanosensitive monoatomic ion channel activity"/>
    <property type="evidence" value="ECO:0007669"/>
    <property type="project" value="InterPro"/>
</dbReference>
<reference evidence="11" key="2">
    <citation type="journal article" date="2015" name="ISME J.">
        <title>A new class of marine Euryarchaeota group II from the Mediterranean deep chlorophyll maximum.</title>
        <authorList>
            <person name="Martin-Cuadrado A.B."/>
            <person name="Garcia-Heredia I."/>
            <person name="Molto A.G."/>
            <person name="Lopez-Ubeda R."/>
            <person name="Kimes N."/>
            <person name="Lopez-Garcia P."/>
            <person name="Moreira D."/>
            <person name="Rodriguez-Valera F."/>
        </authorList>
    </citation>
    <scope>NUCLEOTIDE SEQUENCE</scope>
</reference>
<dbReference type="InterPro" id="IPR011014">
    <property type="entry name" value="MscS_channel_TM-2"/>
</dbReference>
<evidence type="ECO:0008006" key="12">
    <source>
        <dbReference type="Google" id="ProtNLM"/>
    </source>
</evidence>
<evidence type="ECO:0000256" key="5">
    <source>
        <dbReference type="ARBA" id="ARBA00022989"/>
    </source>
</evidence>
<dbReference type="SUPFAM" id="SSF82861">
    <property type="entry name" value="Mechanosensitive channel protein MscS (YggB), transmembrane region"/>
    <property type="match status" value="1"/>
</dbReference>
<dbReference type="GO" id="GO:0005886">
    <property type="term" value="C:plasma membrane"/>
    <property type="evidence" value="ECO:0007669"/>
    <property type="project" value="UniProtKB-SubCell"/>
</dbReference>
<evidence type="ECO:0000256" key="3">
    <source>
        <dbReference type="ARBA" id="ARBA00022475"/>
    </source>
</evidence>
<keyword evidence="6 7" id="KW-0472">Membrane</keyword>
<evidence type="ECO:0000256" key="4">
    <source>
        <dbReference type="ARBA" id="ARBA00022692"/>
    </source>
</evidence>
<dbReference type="Gene3D" id="3.30.70.100">
    <property type="match status" value="1"/>
</dbReference>
<feature type="domain" description="Mechanosensitive ion channel MscS" evidence="8">
    <location>
        <begin position="184"/>
        <end position="248"/>
    </location>
</feature>
<reference evidence="11" key="1">
    <citation type="submission" date="2014-11" db="EMBL/GenBank/DDBJ databases">
        <authorList>
            <person name="Zhu J."/>
            <person name="Qi W."/>
            <person name="Song R."/>
        </authorList>
    </citation>
    <scope>NUCLEOTIDE SEQUENCE</scope>
</reference>
<dbReference type="SUPFAM" id="SSF50182">
    <property type="entry name" value="Sm-like ribonucleoproteins"/>
    <property type="match status" value="1"/>
</dbReference>
<dbReference type="Pfam" id="PF00924">
    <property type="entry name" value="MS_channel_2nd"/>
    <property type="match status" value="1"/>
</dbReference>
<evidence type="ECO:0000256" key="6">
    <source>
        <dbReference type="ARBA" id="ARBA00023136"/>
    </source>
</evidence>
<feature type="transmembrane region" description="Helical" evidence="7">
    <location>
        <begin position="163"/>
        <end position="181"/>
    </location>
</feature>
<organism evidence="11">
    <name type="scientific">uncultured Poseidoniia archaeon</name>
    <dbReference type="NCBI Taxonomy" id="1697135"/>
    <lineage>
        <taxon>Archaea</taxon>
        <taxon>Methanobacteriati</taxon>
        <taxon>Thermoplasmatota</taxon>
        <taxon>Candidatus Poseidoniia</taxon>
        <taxon>environmental samples</taxon>
    </lineage>
</organism>
<keyword evidence="3" id="KW-1003">Cell membrane</keyword>
<feature type="transmembrane region" description="Helical" evidence="7">
    <location>
        <begin position="133"/>
        <end position="156"/>
    </location>
</feature>
<dbReference type="PANTHER" id="PTHR30221">
    <property type="entry name" value="SMALL-CONDUCTANCE MECHANOSENSITIVE CHANNEL"/>
    <property type="match status" value="1"/>
</dbReference>
<evidence type="ECO:0000259" key="9">
    <source>
        <dbReference type="Pfam" id="PF21082"/>
    </source>
</evidence>
<evidence type="ECO:0000313" key="11">
    <source>
        <dbReference type="EMBL" id="ANV79672.1"/>
    </source>
</evidence>
<comment type="subcellular location">
    <subcellularLocation>
        <location evidence="1">Cell membrane</location>
        <topology evidence="1">Multi-pass membrane protein</topology>
    </subcellularLocation>
</comment>
<feature type="domain" description="Mechanosensitive ion channel transmembrane helices 2/3" evidence="10">
    <location>
        <begin position="143"/>
        <end position="182"/>
    </location>
</feature>
<comment type="similarity">
    <text evidence="2">Belongs to the MscS (TC 1.A.23) family.</text>
</comment>
<keyword evidence="4 7" id="KW-0812">Transmembrane</keyword>
<dbReference type="Gene3D" id="2.30.30.60">
    <property type="match status" value="1"/>
</dbReference>
<evidence type="ECO:0000256" key="7">
    <source>
        <dbReference type="SAM" id="Phobius"/>
    </source>
</evidence>
<dbReference type="AlphaFoldDB" id="A0A1B1TBL2"/>
<dbReference type="InterPro" id="IPR049142">
    <property type="entry name" value="MS_channel_1st"/>
</dbReference>
<protein>
    <recommendedName>
        <fullName evidence="12">Mechanosensitive ion channel (MscS)</fullName>
    </recommendedName>
</protein>